<feature type="region of interest" description="Disordered" evidence="1">
    <location>
        <begin position="201"/>
        <end position="232"/>
    </location>
</feature>
<reference evidence="3" key="1">
    <citation type="submission" date="2019-09" db="EMBL/GenBank/DDBJ databases">
        <title>Draft genome information of white flower Hibiscus syriacus.</title>
        <authorList>
            <person name="Kim Y.-M."/>
        </authorList>
    </citation>
    <scope>NUCLEOTIDE SEQUENCE [LARGE SCALE GENOMIC DNA]</scope>
    <source>
        <strain evidence="3">YM2019G1</strain>
    </source>
</reference>
<dbReference type="PANTHER" id="PTHR48007:SF47">
    <property type="entry name" value="PROTEIN KINASE DOMAIN-CONTAINING PROTEIN"/>
    <property type="match status" value="1"/>
</dbReference>
<dbReference type="InterPro" id="IPR011009">
    <property type="entry name" value="Kinase-like_dom_sf"/>
</dbReference>
<dbReference type="AlphaFoldDB" id="A0A6A2WYW8"/>
<dbReference type="Pfam" id="PF00069">
    <property type="entry name" value="Pkinase"/>
    <property type="match status" value="1"/>
</dbReference>
<gene>
    <name evidence="3" type="ORF">F3Y22_tig00112468pilonHSYRG00006</name>
</gene>
<comment type="caution">
    <text evidence="3">The sequence shown here is derived from an EMBL/GenBank/DDBJ whole genome shotgun (WGS) entry which is preliminary data.</text>
</comment>
<keyword evidence="4" id="KW-1185">Reference proteome</keyword>
<dbReference type="GO" id="GO:0005524">
    <property type="term" value="F:ATP binding"/>
    <property type="evidence" value="ECO:0007669"/>
    <property type="project" value="InterPro"/>
</dbReference>
<feature type="compositionally biased region" description="Pro residues" evidence="1">
    <location>
        <begin position="210"/>
        <end position="219"/>
    </location>
</feature>
<dbReference type="InterPro" id="IPR000719">
    <property type="entry name" value="Prot_kinase_dom"/>
</dbReference>
<dbReference type="Proteomes" id="UP000436088">
    <property type="component" value="Unassembled WGS sequence"/>
</dbReference>
<dbReference type="PIRSF" id="PIRSF000654">
    <property type="entry name" value="Integrin-linked_kinase"/>
    <property type="match status" value="1"/>
</dbReference>
<proteinExistence type="predicted"/>
<dbReference type="EMBL" id="VEPZ02001587">
    <property type="protein sequence ID" value="KAE8667058.1"/>
    <property type="molecule type" value="Genomic_DNA"/>
</dbReference>
<name>A0A6A2WYW8_HIBSY</name>
<evidence type="ECO:0000313" key="3">
    <source>
        <dbReference type="EMBL" id="KAE8667058.1"/>
    </source>
</evidence>
<dbReference type="PANTHER" id="PTHR48007">
    <property type="entry name" value="LEUCINE-RICH REPEAT RECEPTOR-LIKE PROTEIN KINASE PXC1"/>
    <property type="match status" value="1"/>
</dbReference>
<dbReference type="InterPro" id="IPR046959">
    <property type="entry name" value="PRK1-6/SRF4-like"/>
</dbReference>
<dbReference type="PROSITE" id="PS50011">
    <property type="entry name" value="PROTEIN_KINASE_DOM"/>
    <property type="match status" value="1"/>
</dbReference>
<organism evidence="3 4">
    <name type="scientific">Hibiscus syriacus</name>
    <name type="common">Rose of Sharon</name>
    <dbReference type="NCBI Taxonomy" id="106335"/>
    <lineage>
        <taxon>Eukaryota</taxon>
        <taxon>Viridiplantae</taxon>
        <taxon>Streptophyta</taxon>
        <taxon>Embryophyta</taxon>
        <taxon>Tracheophyta</taxon>
        <taxon>Spermatophyta</taxon>
        <taxon>Magnoliopsida</taxon>
        <taxon>eudicotyledons</taxon>
        <taxon>Gunneridae</taxon>
        <taxon>Pentapetalae</taxon>
        <taxon>rosids</taxon>
        <taxon>malvids</taxon>
        <taxon>Malvales</taxon>
        <taxon>Malvaceae</taxon>
        <taxon>Malvoideae</taxon>
        <taxon>Hibiscus</taxon>
    </lineage>
</organism>
<evidence type="ECO:0000313" key="4">
    <source>
        <dbReference type="Proteomes" id="UP000436088"/>
    </source>
</evidence>
<dbReference type="Gene3D" id="1.10.510.10">
    <property type="entry name" value="Transferase(Phosphotransferase) domain 1"/>
    <property type="match status" value="1"/>
</dbReference>
<evidence type="ECO:0000259" key="2">
    <source>
        <dbReference type="PROSITE" id="PS50011"/>
    </source>
</evidence>
<evidence type="ECO:0000256" key="1">
    <source>
        <dbReference type="SAM" id="MobiDB-lite"/>
    </source>
</evidence>
<feature type="domain" description="Protein kinase" evidence="2">
    <location>
        <begin position="28"/>
        <end position="326"/>
    </location>
</feature>
<dbReference type="SUPFAM" id="SSF56112">
    <property type="entry name" value="Protein kinase-like (PK-like)"/>
    <property type="match status" value="1"/>
</dbReference>
<dbReference type="GO" id="GO:0004672">
    <property type="term" value="F:protein kinase activity"/>
    <property type="evidence" value="ECO:0007669"/>
    <property type="project" value="InterPro"/>
</dbReference>
<dbReference type="Gene3D" id="3.30.200.20">
    <property type="entry name" value="Phosphorylase Kinase, domain 1"/>
    <property type="match status" value="1"/>
</dbReference>
<sequence length="335" mass="36405">MNVNQKGEGSKLVTVDGETDLELETLLKASAYILGTSGSSIVYKAVLENGTAFAVRRIGESSVGRLKDFESQIRMIAKLKHPNLVKIRGFYWGDTEKLVIYDYVSNGSLSCTTAYGRSGSSSLCHLPLKVRIKIARGVARGLAYIHEKKQVHGNIKPSNILLDSNMEPLISDLGLDHLVSRNGAGYKPNNSSLRFINSQRSTASRDGDPLVPPTRPSPHAPAASTPYQAQESLKSLKPNPKWDVYSFDVILLELLSGRVLSSRELVDERAVPAGSAGEETDTAIKGDMEGKVEAIMTCFRLGFSCTSVVQQQRPSMKEAVQILEKIASASSTECC</sequence>
<accession>A0A6A2WYW8</accession>
<protein>
    <submittedName>
        <fullName evidence="3">Receptor protein kinase-like protein</fullName>
    </submittedName>
</protein>